<dbReference type="EMBL" id="CP059851">
    <property type="protein sequence ID" value="QMW21911.1"/>
    <property type="molecule type" value="Genomic_DNA"/>
</dbReference>
<dbReference type="PANTHER" id="PTHR43101:SF1">
    <property type="entry name" value="BETA-FRUCTOSIDASE"/>
    <property type="match status" value="1"/>
</dbReference>
<dbReference type="InterPro" id="IPR023296">
    <property type="entry name" value="Glyco_hydro_beta-prop_sf"/>
</dbReference>
<comment type="similarity">
    <text evidence="1">Belongs to the glycosyl hydrolase 32 family.</text>
</comment>
<feature type="domain" description="Glycosyl hydrolase family 32 N-terminal" evidence="5">
    <location>
        <begin position="8"/>
        <end position="281"/>
    </location>
</feature>
<dbReference type="KEGG" id="sand:H3309_11000"/>
<dbReference type="Pfam" id="PF00251">
    <property type="entry name" value="Glyco_hydro_32N"/>
    <property type="match status" value="1"/>
</dbReference>
<dbReference type="GO" id="GO:0004564">
    <property type="term" value="F:beta-fructofuranosidase activity"/>
    <property type="evidence" value="ECO:0007669"/>
    <property type="project" value="UniProtKB-EC"/>
</dbReference>
<evidence type="ECO:0000313" key="7">
    <source>
        <dbReference type="Proteomes" id="UP000515292"/>
    </source>
</evidence>
<dbReference type="SMART" id="SM00640">
    <property type="entry name" value="Glyco_32"/>
    <property type="match status" value="1"/>
</dbReference>
<reference evidence="6 7" key="1">
    <citation type="submission" date="2020-07" db="EMBL/GenBank/DDBJ databases">
        <title>Complete genome sequence for Sandaracinobacter sp. M6.</title>
        <authorList>
            <person name="Tang Y."/>
            <person name="Liu Q."/>
            <person name="Guo Z."/>
            <person name="Lei P."/>
            <person name="Huang B."/>
        </authorList>
    </citation>
    <scope>NUCLEOTIDE SEQUENCE [LARGE SCALE GENOMIC DNA]</scope>
    <source>
        <strain evidence="6 7">M6</strain>
    </source>
</reference>
<dbReference type="Gene3D" id="2.115.10.20">
    <property type="entry name" value="Glycosyl hydrolase domain, family 43"/>
    <property type="match status" value="1"/>
</dbReference>
<accession>A0A7G5IEW9</accession>
<dbReference type="RefSeq" id="WP_182294757.1">
    <property type="nucleotide sequence ID" value="NZ_CP059851.1"/>
</dbReference>
<dbReference type="Proteomes" id="UP000515292">
    <property type="component" value="Chromosome"/>
</dbReference>
<dbReference type="PANTHER" id="PTHR43101">
    <property type="entry name" value="BETA-FRUCTOSIDASE"/>
    <property type="match status" value="1"/>
</dbReference>
<dbReference type="InterPro" id="IPR001362">
    <property type="entry name" value="Glyco_hydro_32"/>
</dbReference>
<name>A0A7G5IEW9_9SPHN</name>
<keyword evidence="7" id="KW-1185">Reference proteome</keyword>
<dbReference type="InterPro" id="IPR013148">
    <property type="entry name" value="Glyco_hydro_32_N"/>
</dbReference>
<evidence type="ECO:0000256" key="1">
    <source>
        <dbReference type="ARBA" id="ARBA00009902"/>
    </source>
</evidence>
<dbReference type="GO" id="GO:0005975">
    <property type="term" value="P:carbohydrate metabolic process"/>
    <property type="evidence" value="ECO:0007669"/>
    <property type="project" value="InterPro"/>
</dbReference>
<dbReference type="EC" id="3.2.1.26" evidence="2"/>
<evidence type="ECO:0000259" key="5">
    <source>
        <dbReference type="Pfam" id="PF00251"/>
    </source>
</evidence>
<dbReference type="AlphaFoldDB" id="A0A7G5IEW9"/>
<protein>
    <recommendedName>
        <fullName evidence="2">beta-fructofuranosidase</fullName>
        <ecNumber evidence="2">3.2.1.26</ecNumber>
    </recommendedName>
</protein>
<keyword evidence="3" id="KW-0378">Hydrolase</keyword>
<dbReference type="InterPro" id="IPR051214">
    <property type="entry name" value="GH32_Enzymes"/>
</dbReference>
<organism evidence="6 7">
    <name type="scientific">Sandaracinobacteroides saxicola</name>
    <dbReference type="NCBI Taxonomy" id="2759707"/>
    <lineage>
        <taxon>Bacteria</taxon>
        <taxon>Pseudomonadati</taxon>
        <taxon>Pseudomonadota</taxon>
        <taxon>Alphaproteobacteria</taxon>
        <taxon>Sphingomonadales</taxon>
        <taxon>Sphingosinicellaceae</taxon>
        <taxon>Sandaracinobacteroides</taxon>
    </lineage>
</organism>
<dbReference type="SUPFAM" id="SSF75005">
    <property type="entry name" value="Arabinanase/levansucrase/invertase"/>
    <property type="match status" value="1"/>
</dbReference>
<sequence length="403" mass="42700">MMAFHAHAPAGEWLNDPNGLLFSGGRWRLFAQHRADAPDFAATGWARLSGDDLLRWDWDGVAIPAGDEWAYSGCVLPGPVAVHTAHAAGLERQVLRRSGDGGRTWGPARALDGLGGAARNRRDPFVWPVNGGWRMLLAAPCDWRAWRDEGPSRLLLFEAEALEGPWRAAGEVTVGLPRGVMLEMPARVAVPGGGEALVWSTVDRRGDGADGTVWRWDGGFADGRWQGSGTPCRLDLGPDFYAAIPGGDMLIGWASSWATARAMPWGGFHGGPLSLPRAMTAAGSAPVPAIADRFSVRQTTMPAAGLGVAAVAGVFSLRIEGHGAAFTLAVAADGAARLERTGDFAWGDEARLQAGPKRLSLFVDGPLVELHIAPDDRWVTVAVPVVGAFAVHGVAFDWFGLAD</sequence>
<evidence type="ECO:0000256" key="2">
    <source>
        <dbReference type="ARBA" id="ARBA00012758"/>
    </source>
</evidence>
<keyword evidence="4" id="KW-0326">Glycosidase</keyword>
<evidence type="ECO:0000256" key="3">
    <source>
        <dbReference type="ARBA" id="ARBA00022801"/>
    </source>
</evidence>
<evidence type="ECO:0000256" key="4">
    <source>
        <dbReference type="ARBA" id="ARBA00023295"/>
    </source>
</evidence>
<proteinExistence type="inferred from homology"/>
<gene>
    <name evidence="6" type="ORF">H3309_11000</name>
</gene>
<evidence type="ECO:0000313" key="6">
    <source>
        <dbReference type="EMBL" id="QMW21911.1"/>
    </source>
</evidence>